<accession>A0A8J2HNW8</accession>
<dbReference type="Proteomes" id="UP000786811">
    <property type="component" value="Unassembled WGS sequence"/>
</dbReference>
<gene>
    <name evidence="2" type="ORF">HICCMSTLAB_LOCUS11357</name>
</gene>
<feature type="signal peptide" evidence="1">
    <location>
        <begin position="1"/>
        <end position="21"/>
    </location>
</feature>
<evidence type="ECO:0000313" key="2">
    <source>
        <dbReference type="EMBL" id="CAG5103133.1"/>
    </source>
</evidence>
<dbReference type="AlphaFoldDB" id="A0A8J2HNW8"/>
<name>A0A8J2HNW8_COTCN</name>
<keyword evidence="3" id="KW-1185">Reference proteome</keyword>
<protein>
    <submittedName>
        <fullName evidence="2">Uncharacterized protein</fullName>
    </submittedName>
</protein>
<keyword evidence="1" id="KW-0732">Signal</keyword>
<evidence type="ECO:0000256" key="1">
    <source>
        <dbReference type="SAM" id="SignalP"/>
    </source>
</evidence>
<evidence type="ECO:0000313" key="3">
    <source>
        <dbReference type="Proteomes" id="UP000786811"/>
    </source>
</evidence>
<comment type="caution">
    <text evidence="2">The sequence shown here is derived from an EMBL/GenBank/DDBJ whole genome shotgun (WGS) entry which is preliminary data.</text>
</comment>
<dbReference type="EMBL" id="CAJNRD030001123">
    <property type="protein sequence ID" value="CAG5103133.1"/>
    <property type="molecule type" value="Genomic_DNA"/>
</dbReference>
<feature type="chain" id="PRO_5035222828" evidence="1">
    <location>
        <begin position="22"/>
        <end position="92"/>
    </location>
</feature>
<dbReference type="OrthoDB" id="10532808at2759"/>
<reference evidence="2" key="1">
    <citation type="submission" date="2021-04" db="EMBL/GenBank/DDBJ databases">
        <authorList>
            <person name="Chebbi M.A.C M."/>
        </authorList>
    </citation>
    <scope>NUCLEOTIDE SEQUENCE</scope>
</reference>
<sequence length="92" mass="10237">MARWCIFLLIASIFIISLTQSVPIQEEAGSVNKIEDSIKKALETISKGFEDMIKNPKVNELIKDGQKMMEEAAEKIKTETAKLLPKTDGAAR</sequence>
<proteinExistence type="predicted"/>
<organism evidence="2 3">
    <name type="scientific">Cotesia congregata</name>
    <name type="common">Parasitoid wasp</name>
    <name type="synonym">Apanteles congregatus</name>
    <dbReference type="NCBI Taxonomy" id="51543"/>
    <lineage>
        <taxon>Eukaryota</taxon>
        <taxon>Metazoa</taxon>
        <taxon>Ecdysozoa</taxon>
        <taxon>Arthropoda</taxon>
        <taxon>Hexapoda</taxon>
        <taxon>Insecta</taxon>
        <taxon>Pterygota</taxon>
        <taxon>Neoptera</taxon>
        <taxon>Endopterygota</taxon>
        <taxon>Hymenoptera</taxon>
        <taxon>Apocrita</taxon>
        <taxon>Ichneumonoidea</taxon>
        <taxon>Braconidae</taxon>
        <taxon>Microgastrinae</taxon>
        <taxon>Cotesia</taxon>
    </lineage>
</organism>